<proteinExistence type="predicted"/>
<evidence type="ECO:0000313" key="4">
    <source>
        <dbReference type="Proteomes" id="UP001153678"/>
    </source>
</evidence>
<organism evidence="3 4">
    <name type="scientific">Funneliformis geosporum</name>
    <dbReference type="NCBI Taxonomy" id="1117311"/>
    <lineage>
        <taxon>Eukaryota</taxon>
        <taxon>Fungi</taxon>
        <taxon>Fungi incertae sedis</taxon>
        <taxon>Mucoromycota</taxon>
        <taxon>Glomeromycotina</taxon>
        <taxon>Glomeromycetes</taxon>
        <taxon>Glomerales</taxon>
        <taxon>Glomeraceae</taxon>
        <taxon>Funneliformis</taxon>
    </lineage>
</organism>
<comment type="caution">
    <text evidence="3">The sequence shown here is derived from an EMBL/GenBank/DDBJ whole genome shotgun (WGS) entry which is preliminary data.</text>
</comment>
<keyword evidence="1" id="KW-0175">Coiled coil</keyword>
<feature type="coiled-coil region" evidence="1">
    <location>
        <begin position="597"/>
        <end position="641"/>
    </location>
</feature>
<sequence>MKPLGKSSANNSTNGAQTENGNGGSGKSLLSKVVSFRNKKDRNSVVMDDNTNTKEKESSHSKRNSFINSSKKNSRNSIVVDEEHPETFDEKLGKSVKDLRDLREELEKTKLEKSKVETRNQDLIKEIEKLKSDHPAKSRDVQTSELDQQLRDELKQKDEKIQQLESDLNISKQEIGKLSDISKSENLEFEKVKVELQDQKSLVENFTKELSVCKQEFEKVKKDAQEQTQQSVESETEKSRVASEVSKHEINHLKSELDQRDSTIQQLKSDLTASKNENEKLSEFENIKLALTSSQQETENLKAKVVDQSSLIEKLQKESQQRSDENERLVKTLNLVKEEVSKVKNDNENQINQIQIANNLNSDLKSQVEDLTKQVEDAKKDTEVARKTAENANLEGSVDKSVQDQLENFENENLSMKSQIEKLNDELAQRDSILKSTTSEIQTVSEQRNEVLREIDLIKSELQSVQESVRNQDDLENQNADLRLQLETKENTIQQQTINLLDMIPKDQFGSLQKALEQTKSELDSTINELQFTKSELELKCQILSSTDISSLEELKSQLSNVKAQLKANDWEKKRSERSIFELKSQVDVLSQNKDQCQQLGLENVKLRQQLEQMKTQVRNMEKLMQDNERLRFDNDKLLESSRKTHELIELKNKESSSAPSPTSPKSSSKSLPKTNGVVDSKSNGIGLAKLEPSLLASSPTNTISNKSKRNNVVQSNGITSTPQANFESSETNNSINQPIPRPKKDNGNGEWVTVKKRSTKARNSTVID</sequence>
<dbReference type="EMBL" id="CAMKVN010001828">
    <property type="protein sequence ID" value="CAI2178275.1"/>
    <property type="molecule type" value="Genomic_DNA"/>
</dbReference>
<dbReference type="AlphaFoldDB" id="A0A9W4ST71"/>
<feature type="compositionally biased region" description="Polar residues" evidence="2">
    <location>
        <begin position="698"/>
        <end position="738"/>
    </location>
</feature>
<keyword evidence="4" id="KW-1185">Reference proteome</keyword>
<feature type="compositionally biased region" description="Basic and acidic residues" evidence="2">
    <location>
        <begin position="51"/>
        <end position="60"/>
    </location>
</feature>
<feature type="region of interest" description="Disordered" evidence="2">
    <location>
        <begin position="1"/>
        <end position="91"/>
    </location>
</feature>
<accession>A0A9W4ST71</accession>
<feature type="compositionally biased region" description="Polar residues" evidence="2">
    <location>
        <begin position="7"/>
        <end position="19"/>
    </location>
</feature>
<feature type="region of interest" description="Disordered" evidence="2">
    <location>
        <begin position="649"/>
        <end position="685"/>
    </location>
</feature>
<feature type="region of interest" description="Disordered" evidence="2">
    <location>
        <begin position="223"/>
        <end position="262"/>
    </location>
</feature>
<evidence type="ECO:0000256" key="2">
    <source>
        <dbReference type="SAM" id="MobiDB-lite"/>
    </source>
</evidence>
<dbReference type="Proteomes" id="UP001153678">
    <property type="component" value="Unassembled WGS sequence"/>
</dbReference>
<evidence type="ECO:0000313" key="3">
    <source>
        <dbReference type="EMBL" id="CAI2178275.1"/>
    </source>
</evidence>
<feature type="region of interest" description="Disordered" evidence="2">
    <location>
        <begin position="698"/>
        <end position="769"/>
    </location>
</feature>
<protein>
    <submittedName>
        <fullName evidence="3">10669_t:CDS:1</fullName>
    </submittedName>
</protein>
<feature type="compositionally biased region" description="Basic and acidic residues" evidence="2">
    <location>
        <begin position="81"/>
        <end position="91"/>
    </location>
</feature>
<gene>
    <name evidence="3" type="ORF">FWILDA_LOCUS8503</name>
</gene>
<dbReference type="OrthoDB" id="10255522at2759"/>
<name>A0A9W4ST71_9GLOM</name>
<feature type="compositionally biased region" description="Basic and acidic residues" evidence="2">
    <location>
        <begin position="235"/>
        <end position="261"/>
    </location>
</feature>
<feature type="compositionally biased region" description="Low complexity" evidence="2">
    <location>
        <begin position="656"/>
        <end position="674"/>
    </location>
</feature>
<reference evidence="3" key="1">
    <citation type="submission" date="2022-08" db="EMBL/GenBank/DDBJ databases">
        <authorList>
            <person name="Kallberg Y."/>
            <person name="Tangrot J."/>
            <person name="Rosling A."/>
        </authorList>
    </citation>
    <scope>NUCLEOTIDE SEQUENCE</scope>
    <source>
        <strain evidence="3">Wild A</strain>
    </source>
</reference>
<feature type="compositionally biased region" description="Low complexity" evidence="2">
    <location>
        <begin position="64"/>
        <end position="78"/>
    </location>
</feature>
<evidence type="ECO:0000256" key="1">
    <source>
        <dbReference type="SAM" id="Coils"/>
    </source>
</evidence>